<feature type="binding site" description="in inhibited form" evidence="22">
    <location>
        <position position="89"/>
    </location>
    <ligand>
        <name>Zn(2+)</name>
        <dbReference type="ChEBI" id="CHEBI:29105"/>
        <label>2</label>
        <note>catalytic</note>
    </ligand>
</feature>
<evidence type="ECO:0000256" key="16">
    <source>
        <dbReference type="ARBA" id="ARBA00036188"/>
    </source>
</evidence>
<keyword evidence="28" id="KW-1185">Reference proteome</keyword>
<feature type="binding site" evidence="21">
    <location>
        <position position="203"/>
    </location>
    <ligand>
        <name>Zn(2+)</name>
        <dbReference type="ChEBI" id="CHEBI:29105"/>
        <label>2</label>
        <note>catalytic</note>
    </ligand>
</feature>
<keyword evidence="14" id="KW-0865">Zymogen</keyword>
<evidence type="ECO:0000256" key="22">
    <source>
        <dbReference type="PIRSR" id="PIRSR621190-2"/>
    </source>
</evidence>
<feature type="binding site" evidence="22">
    <location>
        <position position="174"/>
    </location>
    <ligand>
        <name>Ca(2+)</name>
        <dbReference type="ChEBI" id="CHEBI:29108"/>
        <label>1</label>
    </ligand>
</feature>
<dbReference type="InterPro" id="IPR001818">
    <property type="entry name" value="Pept_M10_metallopeptidase"/>
</dbReference>
<feature type="binding site" evidence="22">
    <location>
        <position position="403"/>
    </location>
    <ligand>
        <name>Ca(2+)</name>
        <dbReference type="ChEBI" id="CHEBI:29108"/>
        <label>4</label>
    </ligand>
</feature>
<feature type="binding site" evidence="22">
    <location>
        <position position="176"/>
    </location>
    <ligand>
        <name>Ca(2+)</name>
        <dbReference type="ChEBI" id="CHEBI:29108"/>
        <label>3</label>
    </ligand>
</feature>
<feature type="repeat" description="Hemopexin" evidence="25">
    <location>
        <begin position="301"/>
        <end position="347"/>
    </location>
</feature>
<feature type="binding site" evidence="22">
    <location>
        <position position="305"/>
    </location>
    <ligand>
        <name>Ca(2+)</name>
        <dbReference type="ChEBI" id="CHEBI:29108"/>
        <label>4</label>
    </ligand>
</feature>
<evidence type="ECO:0000259" key="26">
    <source>
        <dbReference type="SMART" id="SM00235"/>
    </source>
</evidence>
<keyword evidence="7" id="KW-0732">Signal</keyword>
<feature type="binding site" evidence="22">
    <location>
        <position position="139"/>
    </location>
    <ligand>
        <name>Zn(2+)</name>
        <dbReference type="ChEBI" id="CHEBI:29105"/>
        <label>1</label>
    </ligand>
</feature>
<feature type="binding site" evidence="22">
    <location>
        <position position="272"/>
    </location>
    <ligand>
        <name>Ca(2+)</name>
        <dbReference type="ChEBI" id="CHEBI:29108"/>
        <label>4</label>
    </ligand>
</feature>
<evidence type="ECO:0000256" key="9">
    <source>
        <dbReference type="ARBA" id="ARBA00022801"/>
    </source>
</evidence>
<feature type="binding site" evidence="22">
    <location>
        <position position="141"/>
    </location>
    <ligand>
        <name>Zn(2+)</name>
        <dbReference type="ChEBI" id="CHEBI:29105"/>
        <label>1</label>
    </ligand>
</feature>
<dbReference type="GO" id="GO:0031012">
    <property type="term" value="C:extracellular matrix"/>
    <property type="evidence" value="ECO:0007669"/>
    <property type="project" value="InterPro"/>
</dbReference>
<dbReference type="GO" id="GO:0005576">
    <property type="term" value="C:extracellular region"/>
    <property type="evidence" value="ECO:0007669"/>
    <property type="project" value="UniProtKB-SubCell"/>
</dbReference>
<evidence type="ECO:0000256" key="4">
    <source>
        <dbReference type="ARBA" id="ARBA00022588"/>
    </source>
</evidence>
<dbReference type="GO" id="GO:0008270">
    <property type="term" value="F:zinc ion binding"/>
    <property type="evidence" value="ECO:0007669"/>
    <property type="project" value="InterPro"/>
</dbReference>
<evidence type="ECO:0000256" key="23">
    <source>
        <dbReference type="PIRSR" id="PIRSR621190-3"/>
    </source>
</evidence>
<evidence type="ECO:0000256" key="5">
    <source>
        <dbReference type="ARBA" id="ARBA00022670"/>
    </source>
</evidence>
<dbReference type="FunFam" id="2.110.10.10:FF:000002">
    <property type="entry name" value="Matrix metallopeptidase 3"/>
    <property type="match status" value="1"/>
</dbReference>
<feature type="binding site" evidence="22">
    <location>
        <position position="211"/>
    </location>
    <ligand>
        <name>Zn(2+)</name>
        <dbReference type="ChEBI" id="CHEBI:29105"/>
        <label>2</label>
        <note>catalytic</note>
    </ligand>
</feature>
<comment type="catalytic activity">
    <reaction evidence="16">
        <text>Preferential cleavage where P1', P2' and P3' are hydrophobic residues.</text>
        <dbReference type="EC" id="3.4.24.17"/>
    </reaction>
</comment>
<feature type="binding site" evidence="21">
    <location>
        <position position="197"/>
    </location>
    <ligand>
        <name>Zn(2+)</name>
        <dbReference type="ChEBI" id="CHEBI:29105"/>
        <label>2</label>
        <note>catalytic</note>
    </ligand>
</feature>
<evidence type="ECO:0000256" key="3">
    <source>
        <dbReference type="ARBA" id="ARBA00022525"/>
    </source>
</evidence>
<keyword evidence="4" id="KW-0399">Innate immunity</keyword>
<feature type="binding site" evidence="22">
    <location>
        <position position="146"/>
    </location>
    <ligand>
        <name>Ca(2+)</name>
        <dbReference type="ChEBI" id="CHEBI:29108"/>
        <label>3</label>
    </ligand>
</feature>
<dbReference type="GO" id="GO:0030198">
    <property type="term" value="P:extracellular matrix organization"/>
    <property type="evidence" value="ECO:0007669"/>
    <property type="project" value="TreeGrafter"/>
</dbReference>
<dbReference type="PROSITE" id="PS51642">
    <property type="entry name" value="HEMOPEXIN_2"/>
    <property type="match status" value="2"/>
</dbReference>
<feature type="binding site" evidence="22">
    <location>
        <position position="173"/>
    </location>
    <ligand>
        <name>Ca(2+)</name>
        <dbReference type="ChEBI" id="CHEBI:29108"/>
        <label>3</label>
    </ligand>
</feature>
<organism evidence="27 28">
    <name type="scientific">Neovison vison</name>
    <name type="common">American mink</name>
    <name type="synonym">Mustela vison</name>
    <dbReference type="NCBI Taxonomy" id="452646"/>
    <lineage>
        <taxon>Eukaryota</taxon>
        <taxon>Metazoa</taxon>
        <taxon>Chordata</taxon>
        <taxon>Craniata</taxon>
        <taxon>Vertebrata</taxon>
        <taxon>Euteleostomi</taxon>
        <taxon>Mammalia</taxon>
        <taxon>Eutheria</taxon>
        <taxon>Laurasiatheria</taxon>
        <taxon>Carnivora</taxon>
        <taxon>Caniformia</taxon>
        <taxon>Musteloidea</taxon>
        <taxon>Mustelidae</taxon>
        <taxon>Mustelinae</taxon>
        <taxon>Neogale</taxon>
    </lineage>
</organism>
<protein>
    <recommendedName>
        <fullName evidence="18">Stromelysin-1</fullName>
        <ecNumber evidence="17">3.4.24.17</ecNumber>
    </recommendedName>
    <alternativeName>
        <fullName evidence="19">Matrix metalloproteinase-3</fullName>
    </alternativeName>
</protein>
<evidence type="ECO:0000256" key="18">
    <source>
        <dbReference type="ARBA" id="ARBA00039664"/>
    </source>
</evidence>
<evidence type="ECO:0000313" key="27">
    <source>
        <dbReference type="Ensembl" id="ENSNVIP00000028350.1"/>
    </source>
</evidence>
<keyword evidence="9" id="KW-0378">Hydrolase</keyword>
<dbReference type="SUPFAM" id="SSF47090">
    <property type="entry name" value="PGBD-like"/>
    <property type="match status" value="1"/>
</dbReference>
<dbReference type="PRINTS" id="PR00138">
    <property type="entry name" value="MATRIXIN"/>
</dbReference>
<dbReference type="InterPro" id="IPR021190">
    <property type="entry name" value="Pept_M10A"/>
</dbReference>
<evidence type="ECO:0000256" key="24">
    <source>
        <dbReference type="PIRSR" id="PIRSR621190-4"/>
    </source>
</evidence>
<dbReference type="Proteomes" id="UP000694425">
    <property type="component" value="Unplaced"/>
</dbReference>
<keyword evidence="10 21" id="KW-0862">Zinc</keyword>
<reference evidence="27" key="2">
    <citation type="submission" date="2025-09" db="UniProtKB">
        <authorList>
            <consortium name="Ensembl"/>
        </authorList>
    </citation>
    <scope>IDENTIFICATION</scope>
</reference>
<dbReference type="Ensembl" id="ENSNVIT00000032865.1">
    <property type="protein sequence ID" value="ENSNVIP00000028350.1"/>
    <property type="gene ID" value="ENSNVIG00000021891.1"/>
</dbReference>
<evidence type="ECO:0000256" key="15">
    <source>
        <dbReference type="ARBA" id="ARBA00023157"/>
    </source>
</evidence>
<dbReference type="InterPro" id="IPR000585">
    <property type="entry name" value="Hemopexin-like_dom"/>
</dbReference>
<dbReference type="InterPro" id="IPR006026">
    <property type="entry name" value="Peptidase_Metallo"/>
</dbReference>
<dbReference type="GO" id="GO:0006508">
    <property type="term" value="P:proteolysis"/>
    <property type="evidence" value="ECO:0007669"/>
    <property type="project" value="UniProtKB-KW"/>
</dbReference>
<dbReference type="GeneTree" id="ENSGT00940000159759"/>
<keyword evidence="5" id="KW-0645">Protease</keyword>
<feature type="binding site" evidence="22">
    <location>
        <position position="307"/>
    </location>
    <ligand>
        <name>Ca(2+)</name>
        <dbReference type="ChEBI" id="CHEBI:29108"/>
        <label>5</label>
    </ligand>
</feature>
<dbReference type="GO" id="GO:0004222">
    <property type="term" value="F:metalloendopeptidase activity"/>
    <property type="evidence" value="ECO:0007669"/>
    <property type="project" value="UniProtKB-EC"/>
</dbReference>
<evidence type="ECO:0000256" key="25">
    <source>
        <dbReference type="PROSITE-ProRule" id="PRU01011"/>
    </source>
</evidence>
<dbReference type="SMART" id="SM00235">
    <property type="entry name" value="ZnMc"/>
    <property type="match status" value="1"/>
</dbReference>
<feature type="modified residue" description="Phosphotyrosine; by PKDCC" evidence="24">
    <location>
        <position position="336"/>
    </location>
</feature>
<feature type="binding site" evidence="22">
    <location>
        <position position="176"/>
    </location>
    <ligand>
        <name>Ca(2+)</name>
        <dbReference type="ChEBI" id="CHEBI:29108"/>
        <label>1</label>
    </ligand>
</feature>
<reference evidence="27" key="1">
    <citation type="submission" date="2025-08" db="UniProtKB">
        <authorList>
            <consortium name="Ensembl"/>
        </authorList>
    </citation>
    <scope>IDENTIFICATION</scope>
</reference>
<keyword evidence="8" id="KW-0677">Repeat</keyword>
<feature type="binding site" evidence="21">
    <location>
        <position position="193"/>
    </location>
    <ligand>
        <name>Zn(2+)</name>
        <dbReference type="ChEBI" id="CHEBI:29105"/>
        <label>2</label>
        <note>catalytic</note>
    </ligand>
</feature>
<dbReference type="PANTHER" id="PTHR10201:SF215">
    <property type="entry name" value="STROMELYSIN-1"/>
    <property type="match status" value="1"/>
</dbReference>
<evidence type="ECO:0000256" key="20">
    <source>
        <dbReference type="PIRSR" id="PIRSR001191-1"/>
    </source>
</evidence>
<dbReference type="CDD" id="cd00094">
    <property type="entry name" value="HX"/>
    <property type="match status" value="1"/>
</dbReference>
<feature type="binding site" evidence="22">
    <location>
        <position position="167"/>
    </location>
    <ligand>
        <name>Zn(2+)</name>
        <dbReference type="ChEBI" id="CHEBI:29105"/>
        <label>1</label>
    </ligand>
</feature>
<dbReference type="SUPFAM" id="SSF50923">
    <property type="entry name" value="Hemopexin-like domain"/>
    <property type="match status" value="1"/>
</dbReference>
<comment type="subcellular location">
    <subcellularLocation>
        <location evidence="1">Secreted</location>
    </subcellularLocation>
</comment>
<dbReference type="SMART" id="SM00120">
    <property type="entry name" value="HX"/>
    <property type="match status" value="2"/>
</dbReference>
<feature type="binding site" evidence="22">
    <location>
        <position position="109"/>
    </location>
    <ligand>
        <name>Ca(2+)</name>
        <dbReference type="ChEBI" id="CHEBI:29108"/>
        <label>1</label>
    </ligand>
</feature>
<evidence type="ECO:0000256" key="21">
    <source>
        <dbReference type="PIRSR" id="PIRSR001191-2"/>
    </source>
</evidence>
<keyword evidence="11 22" id="KW-0106">Calcium</keyword>
<name>A0A8C7BYT7_NEOVI</name>
<feature type="active site" evidence="20">
    <location>
        <position position="194"/>
    </location>
</feature>
<feature type="binding site" evidence="22">
    <location>
        <position position="147"/>
    </location>
    <ligand>
        <name>Ca(2+)</name>
        <dbReference type="ChEBI" id="CHEBI:29108"/>
        <label>3</label>
    </ligand>
</feature>
<sequence>GQESGASHCPCCCVCPSYPLSGAASKEDSDADFQYLEEYYSLAKDVKPSLRRDGVPLTEKIREMQKFLTLEVMGKLDADTLEMVHKPRCGVPDWRKTHLTYRIMTSTLDLPRDEVTPLTLSRRSELPILPINTLSLLDHGDFSPFDGSGHVLAHAYRPGPGIRVSLHKRRSLDDDELWVENRSGTNLLLVAAHELGHSLGLFHWANPRALMYPVYSAHTDLARFRLSQDDVDGVQSLYRSPSGSPGDPVVPTESVPSGPETLATCDSALSFDAVSTLRREILFFKDRSDQKIPLPSPSSDIQCLDAAYEVTSKDTLFVFKGNQFWAMRGTEVQAGYPKGIRTLGFPATVGKIDEQPFLIRKRRKRTSFCVSFTRYRFDENSQSMEQGFPRLTADDFPRVAEVDAIFQHFGSFYFFRGPLQFSIDPNARTITRTLKSNSWLYC</sequence>
<evidence type="ECO:0000256" key="8">
    <source>
        <dbReference type="ARBA" id="ARBA00022737"/>
    </source>
</evidence>
<evidence type="ECO:0000256" key="2">
    <source>
        <dbReference type="ARBA" id="ARBA00010370"/>
    </source>
</evidence>
<dbReference type="Pfam" id="PF00045">
    <property type="entry name" value="Hemopexin"/>
    <property type="match status" value="2"/>
</dbReference>
<dbReference type="PANTHER" id="PTHR10201">
    <property type="entry name" value="MATRIX METALLOPROTEINASE"/>
    <property type="match status" value="1"/>
</dbReference>
<keyword evidence="6 21" id="KW-0479">Metal-binding</keyword>
<evidence type="ECO:0000256" key="1">
    <source>
        <dbReference type="ARBA" id="ARBA00004613"/>
    </source>
</evidence>
<keyword evidence="3" id="KW-0964">Secreted</keyword>
<dbReference type="AlphaFoldDB" id="A0A8C7BYT7"/>
<evidence type="ECO:0000256" key="10">
    <source>
        <dbReference type="ARBA" id="ARBA00022833"/>
    </source>
</evidence>
<keyword evidence="12" id="KW-0391">Immunity</keyword>
<dbReference type="GO" id="GO:0030574">
    <property type="term" value="P:collagen catabolic process"/>
    <property type="evidence" value="ECO:0007669"/>
    <property type="project" value="TreeGrafter"/>
</dbReference>
<evidence type="ECO:0000256" key="14">
    <source>
        <dbReference type="ARBA" id="ARBA00023145"/>
    </source>
</evidence>
<keyword evidence="15 23" id="KW-1015">Disulfide bond</keyword>
<dbReference type="PIRSF" id="PIRSF001191">
    <property type="entry name" value="Peptidase_M10A_matrix"/>
    <property type="match status" value="1"/>
</dbReference>
<dbReference type="InterPro" id="IPR024079">
    <property type="entry name" value="MetalloPept_cat_dom_sf"/>
</dbReference>
<evidence type="ECO:0000256" key="11">
    <source>
        <dbReference type="ARBA" id="ARBA00022837"/>
    </source>
</evidence>
<comment type="cofactor">
    <cofactor evidence="22">
        <name>Zn(2+)</name>
        <dbReference type="ChEBI" id="CHEBI:29105"/>
    </cofactor>
    <text evidence="22">Binds 2 Zn(2+) ions per subunit.</text>
</comment>
<dbReference type="SUPFAM" id="SSF55486">
    <property type="entry name" value="Metalloproteases ('zincins'), catalytic domain"/>
    <property type="match status" value="1"/>
</dbReference>
<keyword evidence="13" id="KW-0482">Metalloprotease</keyword>
<dbReference type="EC" id="3.4.24.17" evidence="17"/>
<dbReference type="Gene3D" id="3.40.390.10">
    <property type="entry name" value="Collagenase (Catalytic Domain)"/>
    <property type="match status" value="1"/>
</dbReference>
<evidence type="ECO:0000256" key="12">
    <source>
        <dbReference type="ARBA" id="ARBA00022859"/>
    </source>
</evidence>
<dbReference type="Pfam" id="PF00413">
    <property type="entry name" value="Peptidase_M10"/>
    <property type="match status" value="1"/>
</dbReference>
<feature type="domain" description="Peptidase metallopeptidase" evidence="26">
    <location>
        <begin position="90"/>
        <end position="240"/>
    </location>
</feature>
<feature type="binding site" evidence="22">
    <location>
        <position position="154"/>
    </location>
    <ligand>
        <name>Zn(2+)</name>
        <dbReference type="ChEBI" id="CHEBI:29105"/>
        <label>1</label>
    </ligand>
</feature>
<evidence type="ECO:0000256" key="7">
    <source>
        <dbReference type="ARBA" id="ARBA00022729"/>
    </source>
</evidence>
<accession>A0A8C7BYT7</accession>
<dbReference type="GO" id="GO:0045087">
    <property type="term" value="P:innate immune response"/>
    <property type="evidence" value="ECO:0007669"/>
    <property type="project" value="UniProtKB-KW"/>
</dbReference>
<comment type="similarity">
    <text evidence="2">Belongs to the peptidase M10A family.</text>
</comment>
<comment type="cofactor">
    <cofactor evidence="22">
        <name>Ca(2+)</name>
        <dbReference type="ChEBI" id="CHEBI:29108"/>
    </cofactor>
    <text evidence="22">Can bind about 5 Ca(2+) ions per subunit.</text>
</comment>
<evidence type="ECO:0000313" key="28">
    <source>
        <dbReference type="Proteomes" id="UP000694425"/>
    </source>
</evidence>
<evidence type="ECO:0000256" key="17">
    <source>
        <dbReference type="ARBA" id="ARBA00039069"/>
    </source>
</evidence>
<dbReference type="InterPro" id="IPR036375">
    <property type="entry name" value="Hemopexin-like_dom_sf"/>
</dbReference>
<proteinExistence type="inferred from homology"/>
<dbReference type="InterPro" id="IPR018487">
    <property type="entry name" value="Hemopexin-like_repeat"/>
</dbReference>
<feature type="repeat" description="Hemopexin" evidence="25">
    <location>
        <begin position="399"/>
        <end position="442"/>
    </location>
</feature>
<dbReference type="InterPro" id="IPR036365">
    <property type="entry name" value="PGBD-like_sf"/>
</dbReference>
<evidence type="ECO:0000256" key="6">
    <source>
        <dbReference type="ARBA" id="ARBA00022723"/>
    </source>
</evidence>
<dbReference type="Gene3D" id="2.110.10.10">
    <property type="entry name" value="Hemopexin-like domain"/>
    <property type="match status" value="1"/>
</dbReference>
<evidence type="ECO:0000256" key="13">
    <source>
        <dbReference type="ARBA" id="ARBA00023049"/>
    </source>
</evidence>
<feature type="disulfide bond" evidence="23">
    <location>
        <begin position="265"/>
        <end position="442"/>
    </location>
</feature>
<evidence type="ECO:0000256" key="19">
    <source>
        <dbReference type="ARBA" id="ARBA00041331"/>
    </source>
</evidence>